<dbReference type="Pfam" id="PF03176">
    <property type="entry name" value="MMPL"/>
    <property type="match status" value="2"/>
</dbReference>
<dbReference type="AlphaFoldDB" id="F8EZU1"/>
<evidence type="ECO:0000256" key="5">
    <source>
        <dbReference type="ARBA" id="ARBA00023136"/>
    </source>
</evidence>
<dbReference type="Gene3D" id="1.20.1640.10">
    <property type="entry name" value="Multidrug efflux transporter AcrB transmembrane domain"/>
    <property type="match status" value="2"/>
</dbReference>
<feature type="transmembrane region" description="Helical" evidence="6">
    <location>
        <begin position="319"/>
        <end position="342"/>
    </location>
</feature>
<dbReference type="STRING" id="744872.Spica_0288"/>
<gene>
    <name evidence="8" type="ordered locus">Spica_0288</name>
</gene>
<dbReference type="PANTHER" id="PTHR33406">
    <property type="entry name" value="MEMBRANE PROTEIN MJ1562-RELATED"/>
    <property type="match status" value="1"/>
</dbReference>
<evidence type="ECO:0000256" key="4">
    <source>
        <dbReference type="ARBA" id="ARBA00022989"/>
    </source>
</evidence>
<dbReference type="KEGG" id="scd:Spica_0288"/>
<dbReference type="EMBL" id="CP002868">
    <property type="protein sequence ID" value="AEJ18454.1"/>
    <property type="molecule type" value="Genomic_DNA"/>
</dbReference>
<dbReference type="HOGENOM" id="CLU_008861_1_1_12"/>
<sequence>MHNDVKRSWFIIIGLSLITAIFGFFIPKIILDNEVKIYFPHNHPSYINHINLEEIYGSQIFLVVSINNPNGSIINAKAIERIRDLTNEFEKLDGVVKVQSIANVDYVTGSPSGGLVSENLLPDDFSGSDADLVRLRERISDWSSMYSRIILSEDGSGSEIVLTVDHNISADKMSELYRTVRGIVDKYKHDEFDYRVAGDPVLAQMARDYMLSDLSRLVPAVVIVVLLTLLFSFKTLEGTLLPLITVVFSTVWTVGIMAVLGIHFTVVSSCLPVLLIAVGSAYGIHVVNHYYEELAHDFADATINRELHAQLVKKSLKKVVLPVVLAGVTTIVGFFSTVTSPIVPLKTFAIFSSIGVTFALILSLLLIPAFLIVKPLPKDGKLNIKTSHRKNYEKGIDSTNLGVRSAAKLNNVLHDHAVTVGVVIGFIIVVSIWGMTKINVESALLSYFPKTSQLRQDVEFIDHNFAGSNLMSIVIHGKEKGDLTDPIVLKAMDDLTNYIHIHHPIVGKTISYTDFIRRMNKIMNAPQSESEESIGSNDSAVISGDSFFADSSFVDENVPSSNTVVGTKINNESSSLMKLQEPTTLEDMLALLRKAYALSGSKPTVESMLAEMEKLVNYKGAAYDEIPVDPEKYPVSSKEELKNLIAQYLVLYSGSLDEYSDDQLSPSAARMAVQFRTHNTSEVERVIKDLKGWAKKNLPEGYSLETSGIAEMEVSLTSMITSSQLSSLLLAILSVFIILAISFKSPLAGLIGSLPLSISILINFGIMGFLGINLDMVTSLISSIAIGIGVDYTIHFMNNYHHERLQSDDLKKVTFNTYMVSGKAILINAGSVALGFLVLCFSEFVVLRYIGFLVAVVMVTSSVTALTVLPLILNLVKPKFISRQF</sequence>
<keyword evidence="2" id="KW-1003">Cell membrane</keyword>
<keyword evidence="4 6" id="KW-1133">Transmembrane helix</keyword>
<reference evidence="9" key="1">
    <citation type="journal article" date="2013" name="Stand. Genomic Sci.">
        <title>Genome sequence of the thermophilic fresh-water bacterium Spirochaeta caldaria type strain (H1(T)), reclassification of Spirochaeta caldaria, Spirochaeta stenostrepta, and Spirochaeta zuelzerae in the genus Treponema as Treponema caldaria comb. nov., Treponema stenostrepta comb. nov., and Treponema zuelzerae comb. nov., and emendation of the genus Treponema.</title>
        <authorList>
            <person name="Abt B."/>
            <person name="Goker M."/>
            <person name="Scheuner C."/>
            <person name="Han C."/>
            <person name="Lu M."/>
            <person name="Misra M."/>
            <person name="Lapidus A."/>
            <person name="Nolan M."/>
            <person name="Lucas S."/>
            <person name="Hammon N."/>
            <person name="Deshpande S."/>
            <person name="Cheng J.F."/>
            <person name="Tapia R."/>
            <person name="Goodwin L.A."/>
            <person name="Pitluck S."/>
            <person name="Liolios K."/>
            <person name="Pagani I."/>
            <person name="Ivanova N."/>
            <person name="Mavromatis K."/>
            <person name="Mikhailova N."/>
            <person name="Huntemann M."/>
            <person name="Pati A."/>
            <person name="Chen A."/>
            <person name="Palaniappan K."/>
            <person name="Land M."/>
            <person name="Hauser L."/>
            <person name="Jeffries C.D."/>
            <person name="Rohde M."/>
            <person name="Spring S."/>
            <person name="Gronow S."/>
            <person name="Detter J.C."/>
            <person name="Bristow J."/>
            <person name="Eisen J.A."/>
            <person name="Markowitz V."/>
            <person name="Hugenholtz P."/>
            <person name="Kyrpides N.C."/>
            <person name="Woyke T."/>
            <person name="Klenk H.P."/>
        </authorList>
    </citation>
    <scope>NUCLEOTIDE SEQUENCE</scope>
    <source>
        <strain evidence="9">ATCC 51460 / DSM 7334 / H1</strain>
    </source>
</reference>
<proteinExistence type="predicted"/>
<evidence type="ECO:0000256" key="2">
    <source>
        <dbReference type="ARBA" id="ARBA00022475"/>
    </source>
</evidence>
<comment type="subcellular location">
    <subcellularLocation>
        <location evidence="1">Cell membrane</location>
        <topology evidence="1">Multi-pass membrane protein</topology>
    </subcellularLocation>
</comment>
<keyword evidence="3 6" id="KW-0812">Transmembrane</keyword>
<dbReference type="PANTHER" id="PTHR33406:SF13">
    <property type="entry name" value="MEMBRANE PROTEIN YDFJ"/>
    <property type="match status" value="1"/>
</dbReference>
<feature type="transmembrane region" description="Helical" evidence="6">
    <location>
        <begin position="825"/>
        <end position="846"/>
    </location>
</feature>
<feature type="transmembrane region" description="Helical" evidence="6">
    <location>
        <begin position="776"/>
        <end position="794"/>
    </location>
</feature>
<accession>F8EZU1</accession>
<name>F8EZU1_GRAC1</name>
<keyword evidence="5 6" id="KW-0472">Membrane</keyword>
<feature type="transmembrane region" description="Helical" evidence="6">
    <location>
        <begin position="348"/>
        <end position="373"/>
    </location>
</feature>
<feature type="transmembrane region" description="Helical" evidence="6">
    <location>
        <begin position="725"/>
        <end position="743"/>
    </location>
</feature>
<dbReference type="RefSeq" id="WP_013967766.1">
    <property type="nucleotide sequence ID" value="NC_015732.1"/>
</dbReference>
<evidence type="ECO:0000256" key="1">
    <source>
        <dbReference type="ARBA" id="ARBA00004651"/>
    </source>
</evidence>
<feature type="domain" description="SSD" evidence="7">
    <location>
        <begin position="243"/>
        <end position="373"/>
    </location>
</feature>
<dbReference type="Proteomes" id="UP000000503">
    <property type="component" value="Chromosome"/>
</dbReference>
<dbReference type="InterPro" id="IPR050545">
    <property type="entry name" value="Mycobact_MmpL"/>
</dbReference>
<feature type="transmembrane region" description="Helical" evidence="6">
    <location>
        <begin position="239"/>
        <end position="262"/>
    </location>
</feature>
<dbReference type="SUPFAM" id="SSF82866">
    <property type="entry name" value="Multidrug efflux transporter AcrB transmembrane domain"/>
    <property type="match status" value="2"/>
</dbReference>
<feature type="transmembrane region" description="Helical" evidence="6">
    <location>
        <begin position="214"/>
        <end position="233"/>
    </location>
</feature>
<keyword evidence="9" id="KW-1185">Reference proteome</keyword>
<evidence type="ECO:0000256" key="3">
    <source>
        <dbReference type="ARBA" id="ARBA00022692"/>
    </source>
</evidence>
<evidence type="ECO:0000313" key="8">
    <source>
        <dbReference type="EMBL" id="AEJ18454.1"/>
    </source>
</evidence>
<feature type="transmembrane region" description="Helical" evidence="6">
    <location>
        <begin position="750"/>
        <end position="770"/>
    </location>
</feature>
<dbReference type="GO" id="GO:0005886">
    <property type="term" value="C:plasma membrane"/>
    <property type="evidence" value="ECO:0007669"/>
    <property type="project" value="UniProtKB-SubCell"/>
</dbReference>
<organism evidence="8 9">
    <name type="scientific">Gracilinema caldarium (strain ATCC 51460 / DSM 7334 / H1)</name>
    <name type="common">Treponema caldarium</name>
    <dbReference type="NCBI Taxonomy" id="744872"/>
    <lineage>
        <taxon>Bacteria</taxon>
        <taxon>Pseudomonadati</taxon>
        <taxon>Spirochaetota</taxon>
        <taxon>Spirochaetia</taxon>
        <taxon>Spirochaetales</taxon>
        <taxon>Breznakiellaceae</taxon>
        <taxon>Gracilinema</taxon>
    </lineage>
</organism>
<dbReference type="PROSITE" id="PS50156">
    <property type="entry name" value="SSD"/>
    <property type="match status" value="2"/>
</dbReference>
<evidence type="ECO:0000259" key="7">
    <source>
        <dbReference type="PROSITE" id="PS50156"/>
    </source>
</evidence>
<feature type="transmembrane region" description="Helical" evidence="6">
    <location>
        <begin position="6"/>
        <end position="26"/>
    </location>
</feature>
<evidence type="ECO:0000313" key="9">
    <source>
        <dbReference type="Proteomes" id="UP000000503"/>
    </source>
</evidence>
<feature type="transmembrane region" description="Helical" evidence="6">
    <location>
        <begin position="417"/>
        <end position="436"/>
    </location>
</feature>
<feature type="domain" description="SSD" evidence="7">
    <location>
        <begin position="749"/>
        <end position="875"/>
    </location>
</feature>
<protein>
    <recommendedName>
        <fullName evidence="7">SSD domain-containing protein</fullName>
    </recommendedName>
</protein>
<evidence type="ECO:0000256" key="6">
    <source>
        <dbReference type="SAM" id="Phobius"/>
    </source>
</evidence>
<dbReference type="InterPro" id="IPR004869">
    <property type="entry name" value="MMPL_dom"/>
</dbReference>
<dbReference type="OrthoDB" id="9809027at2"/>
<dbReference type="eggNOG" id="COG1033">
    <property type="taxonomic scope" value="Bacteria"/>
</dbReference>
<feature type="transmembrane region" description="Helical" evidence="6">
    <location>
        <begin position="852"/>
        <end position="876"/>
    </location>
</feature>
<dbReference type="InterPro" id="IPR000731">
    <property type="entry name" value="SSD"/>
</dbReference>